<feature type="compositionally biased region" description="Basic and acidic residues" evidence="1">
    <location>
        <begin position="26"/>
        <end position="44"/>
    </location>
</feature>
<name>A0A1E3NJB4_9ASCO</name>
<evidence type="ECO:0000313" key="3">
    <source>
        <dbReference type="Proteomes" id="UP000094455"/>
    </source>
</evidence>
<dbReference type="EMBL" id="KV454003">
    <property type="protein sequence ID" value="ODQ46235.1"/>
    <property type="molecule type" value="Genomic_DNA"/>
</dbReference>
<feature type="region of interest" description="Disordered" evidence="1">
    <location>
        <begin position="15"/>
        <end position="53"/>
    </location>
</feature>
<dbReference type="GeneID" id="30177793"/>
<accession>A0A1E3NJB4</accession>
<evidence type="ECO:0000313" key="2">
    <source>
        <dbReference type="EMBL" id="ODQ46235.1"/>
    </source>
</evidence>
<proteinExistence type="predicted"/>
<dbReference type="Proteomes" id="UP000094455">
    <property type="component" value="Unassembled WGS sequence"/>
</dbReference>
<organism evidence="2 3">
    <name type="scientific">Pichia membranifaciens NRRL Y-2026</name>
    <dbReference type="NCBI Taxonomy" id="763406"/>
    <lineage>
        <taxon>Eukaryota</taxon>
        <taxon>Fungi</taxon>
        <taxon>Dikarya</taxon>
        <taxon>Ascomycota</taxon>
        <taxon>Saccharomycotina</taxon>
        <taxon>Pichiomycetes</taxon>
        <taxon>Pichiales</taxon>
        <taxon>Pichiaceae</taxon>
        <taxon>Pichia</taxon>
    </lineage>
</organism>
<dbReference type="AlphaFoldDB" id="A0A1E3NJB4"/>
<evidence type="ECO:0000256" key="1">
    <source>
        <dbReference type="SAM" id="MobiDB-lite"/>
    </source>
</evidence>
<sequence>MDWLVGKDWLVLGITEGPTKPKATTRRRDDAERNRRREERETVKSQRTLGALQ</sequence>
<dbReference type="RefSeq" id="XP_019017348.1">
    <property type="nucleotide sequence ID" value="XM_019161106.1"/>
</dbReference>
<reference evidence="2 3" key="1">
    <citation type="journal article" date="2016" name="Proc. Natl. Acad. Sci. U.S.A.">
        <title>Comparative genomics of biotechnologically important yeasts.</title>
        <authorList>
            <person name="Riley R."/>
            <person name="Haridas S."/>
            <person name="Wolfe K.H."/>
            <person name="Lopes M.R."/>
            <person name="Hittinger C.T."/>
            <person name="Goeker M."/>
            <person name="Salamov A.A."/>
            <person name="Wisecaver J.H."/>
            <person name="Long T.M."/>
            <person name="Calvey C.H."/>
            <person name="Aerts A.L."/>
            <person name="Barry K.W."/>
            <person name="Choi C."/>
            <person name="Clum A."/>
            <person name="Coughlan A.Y."/>
            <person name="Deshpande S."/>
            <person name="Douglass A.P."/>
            <person name="Hanson S.J."/>
            <person name="Klenk H.-P."/>
            <person name="LaButti K.M."/>
            <person name="Lapidus A."/>
            <person name="Lindquist E.A."/>
            <person name="Lipzen A.M."/>
            <person name="Meier-Kolthoff J.P."/>
            <person name="Ohm R.A."/>
            <person name="Otillar R.P."/>
            <person name="Pangilinan J.L."/>
            <person name="Peng Y."/>
            <person name="Rokas A."/>
            <person name="Rosa C.A."/>
            <person name="Scheuner C."/>
            <person name="Sibirny A.A."/>
            <person name="Slot J.C."/>
            <person name="Stielow J.B."/>
            <person name="Sun H."/>
            <person name="Kurtzman C.P."/>
            <person name="Blackwell M."/>
            <person name="Grigoriev I.V."/>
            <person name="Jeffries T.W."/>
        </authorList>
    </citation>
    <scope>NUCLEOTIDE SEQUENCE [LARGE SCALE GENOMIC DNA]</scope>
    <source>
        <strain evidence="2 3">NRRL Y-2026</strain>
    </source>
</reference>
<gene>
    <name evidence="2" type="ORF">PICMEDRAFT_16150</name>
</gene>
<keyword evidence="3" id="KW-1185">Reference proteome</keyword>
<protein>
    <submittedName>
        <fullName evidence="2">Uncharacterized protein</fullName>
    </submittedName>
</protein>